<dbReference type="KEGG" id="tet:TTHERM_00556660"/>
<keyword evidence="1" id="KW-1133">Transmembrane helix</keyword>
<organism evidence="2 3">
    <name type="scientific">Tetrahymena thermophila (strain SB210)</name>
    <dbReference type="NCBI Taxonomy" id="312017"/>
    <lineage>
        <taxon>Eukaryota</taxon>
        <taxon>Sar</taxon>
        <taxon>Alveolata</taxon>
        <taxon>Ciliophora</taxon>
        <taxon>Intramacronucleata</taxon>
        <taxon>Oligohymenophorea</taxon>
        <taxon>Hymenostomatida</taxon>
        <taxon>Tetrahymenina</taxon>
        <taxon>Tetrahymenidae</taxon>
        <taxon>Tetrahymena</taxon>
    </lineage>
</organism>
<feature type="transmembrane region" description="Helical" evidence="1">
    <location>
        <begin position="647"/>
        <end position="667"/>
    </location>
</feature>
<dbReference type="PANTHER" id="PTHR11319:SF35">
    <property type="entry name" value="OUTER MEMBRANE PROTEIN PMPC-RELATED"/>
    <property type="match status" value="1"/>
</dbReference>
<dbReference type="PANTHER" id="PTHR11319">
    <property type="entry name" value="G PROTEIN-COUPLED RECEPTOR-RELATED"/>
    <property type="match status" value="1"/>
</dbReference>
<dbReference type="GeneID" id="7828063"/>
<gene>
    <name evidence="2" type="ORF">TTHERM_00556660</name>
</gene>
<accession>I7M9L8</accession>
<protein>
    <submittedName>
        <fullName evidence="2">Transmembrane protein, putative</fullName>
    </submittedName>
</protein>
<sequence>MKDTFQTILSINQVQDVKFQNFIMANTQISQLLQSKQVRSIVEFGGCDKIQIQNIFITKVNVQNFQLFMFLKVNDIKVQNIFLGIFDQPNDQMNYSYQEKEQTENIWEGILLDFQFINTVLLENLNVNKTQIKGDQNLLYFQNAIFDESFQGHARIENININLNGDYNYLHGGILSSEDLQSITLNQINILIESNQNDINLNQKALFSIVEDSEAELMINQFYIEVLNIERHPDFLINSNYGAVFSVYGSESKAYFNKVIAKNIRNLSSGGFGNLNLSFLEIQNSYFENLSSKINGGALDLVIVQKLAIKESQFIKCHSDLFGGAINVQIYDKIQIDYNFYQVEINGCSSLIGGGIIGPDLMQNINGISYFNNSASIFGSDYCNAVNSYQVIKILQYNQEFQDENIRDTNIPYQIQQDLSNPKKQAIIEQAQPMQTYYFGLQLYIDGVPIQIPSNFTEIEKLSLTSFFNGQGYNYLDLLNFRSKDKMFYFMLKTPFFQQQFTPIIKEFKQFLEIIFLQSNQCLEGQIFKDDLCIFCSQNTVTKRGISSSMIQNECLQCQDTQKIKDCYAYKSFLNPGYIRYKDYTVDTDLIQKCSYSPQNCQGGEFFGNQSCAPSYIGPECLECEFNYTRNNSFNCYQCGNDQFNKAFFALQFIISLIFQWFVYLIIEHINEQKIQQSENNYIDLDQISQKTELLKKYLLL</sequence>
<dbReference type="RefSeq" id="XP_001022329.2">
    <property type="nucleotide sequence ID" value="XM_001022329.2"/>
</dbReference>
<name>I7M9L8_TETTS</name>
<keyword evidence="1" id="KW-0472">Membrane</keyword>
<dbReference type="AlphaFoldDB" id="I7M9L8"/>
<dbReference type="InParanoid" id="I7M9L8"/>
<proteinExistence type="predicted"/>
<keyword evidence="3" id="KW-1185">Reference proteome</keyword>
<reference evidence="3" key="1">
    <citation type="journal article" date="2006" name="PLoS Biol.">
        <title>Macronuclear genome sequence of the ciliate Tetrahymena thermophila, a model eukaryote.</title>
        <authorList>
            <person name="Eisen J.A."/>
            <person name="Coyne R.S."/>
            <person name="Wu M."/>
            <person name="Wu D."/>
            <person name="Thiagarajan M."/>
            <person name="Wortman J.R."/>
            <person name="Badger J.H."/>
            <person name="Ren Q."/>
            <person name="Amedeo P."/>
            <person name="Jones K.M."/>
            <person name="Tallon L.J."/>
            <person name="Delcher A.L."/>
            <person name="Salzberg S.L."/>
            <person name="Silva J.C."/>
            <person name="Haas B.J."/>
            <person name="Majoros W.H."/>
            <person name="Farzad M."/>
            <person name="Carlton J.M."/>
            <person name="Smith R.K. Jr."/>
            <person name="Garg J."/>
            <person name="Pearlman R.E."/>
            <person name="Karrer K.M."/>
            <person name="Sun L."/>
            <person name="Manning G."/>
            <person name="Elde N.C."/>
            <person name="Turkewitz A.P."/>
            <person name="Asai D.J."/>
            <person name="Wilkes D.E."/>
            <person name="Wang Y."/>
            <person name="Cai H."/>
            <person name="Collins K."/>
            <person name="Stewart B.A."/>
            <person name="Lee S.R."/>
            <person name="Wilamowska K."/>
            <person name="Weinberg Z."/>
            <person name="Ruzzo W.L."/>
            <person name="Wloga D."/>
            <person name="Gaertig J."/>
            <person name="Frankel J."/>
            <person name="Tsao C.-C."/>
            <person name="Gorovsky M.A."/>
            <person name="Keeling P.J."/>
            <person name="Waller R.F."/>
            <person name="Patron N.J."/>
            <person name="Cherry J.M."/>
            <person name="Stover N.A."/>
            <person name="Krieger C.J."/>
            <person name="del Toro C."/>
            <person name="Ryder H.F."/>
            <person name="Williamson S.C."/>
            <person name="Barbeau R.A."/>
            <person name="Hamilton E.P."/>
            <person name="Orias E."/>
        </authorList>
    </citation>
    <scope>NUCLEOTIDE SEQUENCE [LARGE SCALE GENOMIC DNA]</scope>
    <source>
        <strain evidence="3">SB210</strain>
    </source>
</reference>
<evidence type="ECO:0000256" key="1">
    <source>
        <dbReference type="SAM" id="Phobius"/>
    </source>
</evidence>
<evidence type="ECO:0000313" key="2">
    <source>
        <dbReference type="EMBL" id="EAS02084.2"/>
    </source>
</evidence>
<keyword evidence="1 2" id="KW-0812">Transmembrane</keyword>
<evidence type="ECO:0000313" key="3">
    <source>
        <dbReference type="Proteomes" id="UP000009168"/>
    </source>
</evidence>
<dbReference type="Proteomes" id="UP000009168">
    <property type="component" value="Unassembled WGS sequence"/>
</dbReference>
<dbReference type="EMBL" id="GG662547">
    <property type="protein sequence ID" value="EAS02084.2"/>
    <property type="molecule type" value="Genomic_DNA"/>
</dbReference>